<keyword evidence="1" id="KW-0732">Signal</keyword>
<comment type="caution">
    <text evidence="2">The sequence shown here is derived from an EMBL/GenBank/DDBJ whole genome shotgun (WGS) entry which is preliminary data.</text>
</comment>
<evidence type="ECO:0000256" key="1">
    <source>
        <dbReference type="SAM" id="SignalP"/>
    </source>
</evidence>
<accession>A0AA95B503</accession>
<name>A0AA95B503_9BACI</name>
<dbReference type="PROSITE" id="PS51257">
    <property type="entry name" value="PROKAR_LIPOPROTEIN"/>
    <property type="match status" value="1"/>
</dbReference>
<dbReference type="AlphaFoldDB" id="A0AA95B503"/>
<feature type="signal peptide" evidence="1">
    <location>
        <begin position="1"/>
        <end position="17"/>
    </location>
</feature>
<dbReference type="RefSeq" id="WP_148966560.1">
    <property type="nucleotide sequence ID" value="NZ_JBNIKZ010000007.1"/>
</dbReference>
<dbReference type="Proteomes" id="UP000323393">
    <property type="component" value="Unassembled WGS sequence"/>
</dbReference>
<evidence type="ECO:0000313" key="3">
    <source>
        <dbReference type="Proteomes" id="UP000323393"/>
    </source>
</evidence>
<feature type="chain" id="PRO_5041705579" description="PepSY domain-containing protein" evidence="1">
    <location>
        <begin position="18"/>
        <end position="94"/>
    </location>
</feature>
<evidence type="ECO:0008006" key="4">
    <source>
        <dbReference type="Google" id="ProtNLM"/>
    </source>
</evidence>
<gene>
    <name evidence="2" type="ORF">FZC74_15810</name>
</gene>
<reference evidence="2 3" key="1">
    <citation type="submission" date="2019-08" db="EMBL/GenBank/DDBJ databases">
        <title>Bacillus genomes from the desert of Cuatro Cienegas, Coahuila.</title>
        <authorList>
            <person name="Olmedo-Alvarez G."/>
        </authorList>
    </citation>
    <scope>NUCLEOTIDE SEQUENCE [LARGE SCALE GENOMIC DNA]</scope>
    <source>
        <strain evidence="2 3">CH88_3T</strain>
    </source>
</reference>
<evidence type="ECO:0000313" key="2">
    <source>
        <dbReference type="EMBL" id="TYS57501.1"/>
    </source>
</evidence>
<dbReference type="EMBL" id="VTEU01000007">
    <property type="protein sequence ID" value="TYS57501.1"/>
    <property type="molecule type" value="Genomic_DNA"/>
</dbReference>
<proteinExistence type="predicted"/>
<sequence>MQKIVSMLLVLLLLVLAACGNSDLKITQVEAESIVLQHLIEDRNKDKDQIRIKSVSKSFGKYIVEWEIDESCEFGNIQVDDQNGELLEAEESNC</sequence>
<protein>
    <recommendedName>
        <fullName evidence="4">PepSY domain-containing protein</fullName>
    </recommendedName>
</protein>
<organism evidence="2 3">
    <name type="scientific">Sutcliffiella horikoshii</name>
    <dbReference type="NCBI Taxonomy" id="79883"/>
    <lineage>
        <taxon>Bacteria</taxon>
        <taxon>Bacillati</taxon>
        <taxon>Bacillota</taxon>
        <taxon>Bacilli</taxon>
        <taxon>Bacillales</taxon>
        <taxon>Bacillaceae</taxon>
        <taxon>Sutcliffiella</taxon>
    </lineage>
</organism>